<dbReference type="Pfam" id="PF12348">
    <property type="entry name" value="CLASP_N"/>
    <property type="match status" value="1"/>
</dbReference>
<feature type="region of interest" description="Disordered" evidence="1">
    <location>
        <begin position="815"/>
        <end position="846"/>
    </location>
</feature>
<proteinExistence type="predicted"/>
<feature type="compositionally biased region" description="Polar residues" evidence="1">
    <location>
        <begin position="661"/>
        <end position="681"/>
    </location>
</feature>
<evidence type="ECO:0000256" key="1">
    <source>
        <dbReference type="SAM" id="MobiDB-lite"/>
    </source>
</evidence>
<feature type="region of interest" description="Disordered" evidence="1">
    <location>
        <begin position="235"/>
        <end position="282"/>
    </location>
</feature>
<feature type="domain" description="TOG" evidence="2">
    <location>
        <begin position="293"/>
        <end position="532"/>
    </location>
</feature>
<feature type="compositionally biased region" description="Low complexity" evidence="1">
    <location>
        <begin position="690"/>
        <end position="703"/>
    </location>
</feature>
<dbReference type="InterPro" id="IPR034085">
    <property type="entry name" value="TOG"/>
</dbReference>
<feature type="region of interest" description="Disordered" evidence="1">
    <location>
        <begin position="561"/>
        <end position="713"/>
    </location>
</feature>
<gene>
    <name evidence="3" type="ORF">BLNAU_11942</name>
</gene>
<dbReference type="PANTHER" id="PTHR21567">
    <property type="entry name" value="CLASP"/>
    <property type="match status" value="1"/>
</dbReference>
<feature type="compositionally biased region" description="Polar residues" evidence="1">
    <location>
        <begin position="584"/>
        <end position="596"/>
    </location>
</feature>
<dbReference type="SMART" id="SM01349">
    <property type="entry name" value="TOG"/>
    <property type="match status" value="2"/>
</dbReference>
<feature type="compositionally biased region" description="Polar residues" evidence="1">
    <location>
        <begin position="561"/>
        <end position="573"/>
    </location>
</feature>
<feature type="compositionally biased region" description="Polar residues" evidence="1">
    <location>
        <begin position="729"/>
        <end position="745"/>
    </location>
</feature>
<evidence type="ECO:0000259" key="2">
    <source>
        <dbReference type="SMART" id="SM01349"/>
    </source>
</evidence>
<keyword evidence="4" id="KW-1185">Reference proteome</keyword>
<sequence length="1108" mass="123992">MSLASFLPDLESKEIRRQLEALPRLEQKLSALEEIPQDGTLHQILDALSTLLKSSNFRVVDSALDCITIITTSFPTPALFTSVIPQIFVAIGKDCMGNSRDSTKNKSISLVLSFLSFCDPSQVLDRVLKSALDQKSPNSKLNGLHLIQNIVEEPDSEYDPKMLSKLFAPCIPLIVPCIWDSTQPVRTLSVTVLSSLCINCDRSFVDSLQSHIVSPRFKGSPKSLEQIREIISTVPPPIEAQHRKPQNVQSHSQPPTPPTMTQGRSGRTTPFSTPSPAMPRNPMNITWFTNEKKLTAELDAIVNTLKTIHVQDKNWNERLTAIQRLKSLASGDCCSHPVFISYIQRQLRPLISNQFLDGRSAFIKELCETVAAIAINSLDKCEYIQDVFLDDLLKLTGSTNPIMRDGATAAITAFLKSCSCSRMVAPISACLKQKRDRATVQRTRAATFLKLILEAHDVVVAQEDVIAAQPYVTHLSDKNLDEIASAIGAGLSDPDPETRSIVRIVYVLFERAYPARADQLFREKNVEQNAWRAIEADRDKIEQLIEAEEDALITETIQRAPNWRTTTSNSERPSSPHLHEASPLITSLTPIQTSRDSQADRKTVKKTFKPLKITSRLAEDATPEQSFQPQRNVPLTARMYTRKDTSDSTVSEESPDPFINVQPTPSPQASPGLQPMATTPSFKKRRLMARQGRSNSSQSTRSSDALPSLAPAPTQNAFLDEDTIEQNPQTSLNMPYEIPSQNPTESEQEEMLFERSHSIRSNDSFQQRGPSFAFEESSQMVQTKQTRVSKRKRFEEIVTQNQQHSPIKKRFEKLLKDEDTKTDTHLRRNDSLESPPHSPEIISPIPQPATMKKATSARIQKLVDLLCSPSSSTLSHSDVANVIQKSVIAPLEKLMDRFEREPDSIHAFQTQLSDIECVVSALLSHHLTSVFRYDTLQPFFKVLLTCTSRKSMGPLVTMASSCLEATLTAATPTQNDFSSTELLDRITTVVVELLNEYIHSNSFSTPKRASREIIPAPDGLCDIIRICPLVVRQYPPEKRIEMLPTLLTALFILLKHESAEVRKTTVDCIVAFYSIINDALIPFLDVLEESRRQIILFYITRAKGKALH</sequence>
<protein>
    <submittedName>
        <fullName evidence="3">CLIP-associated protein</fullName>
    </submittedName>
</protein>
<feature type="compositionally biased region" description="Basic and acidic residues" evidence="1">
    <location>
        <begin position="815"/>
        <end position="831"/>
    </location>
</feature>
<feature type="compositionally biased region" description="Polar residues" evidence="1">
    <location>
        <begin position="623"/>
        <end position="633"/>
    </location>
</feature>
<organism evidence="3 4">
    <name type="scientific">Blattamonas nauphoetae</name>
    <dbReference type="NCBI Taxonomy" id="2049346"/>
    <lineage>
        <taxon>Eukaryota</taxon>
        <taxon>Metamonada</taxon>
        <taxon>Preaxostyla</taxon>
        <taxon>Oxymonadida</taxon>
        <taxon>Blattamonas</taxon>
    </lineage>
</organism>
<feature type="compositionally biased region" description="Polar residues" evidence="1">
    <location>
        <begin position="776"/>
        <end position="786"/>
    </location>
</feature>
<dbReference type="InterPro" id="IPR011989">
    <property type="entry name" value="ARM-like"/>
</dbReference>
<dbReference type="Proteomes" id="UP001281761">
    <property type="component" value="Unassembled WGS sequence"/>
</dbReference>
<feature type="compositionally biased region" description="Polar residues" evidence="1">
    <location>
        <begin position="759"/>
        <end position="769"/>
    </location>
</feature>
<dbReference type="InterPro" id="IPR024395">
    <property type="entry name" value="CLASP_N_dom"/>
</dbReference>
<evidence type="ECO:0000313" key="3">
    <source>
        <dbReference type="EMBL" id="KAK2953156.1"/>
    </source>
</evidence>
<dbReference type="PANTHER" id="PTHR21567:SF9">
    <property type="entry name" value="CLIP-ASSOCIATING PROTEIN"/>
    <property type="match status" value="1"/>
</dbReference>
<dbReference type="EMBL" id="JARBJD010000095">
    <property type="protein sequence ID" value="KAK2953156.1"/>
    <property type="molecule type" value="Genomic_DNA"/>
</dbReference>
<evidence type="ECO:0000313" key="4">
    <source>
        <dbReference type="Proteomes" id="UP001281761"/>
    </source>
</evidence>
<dbReference type="SUPFAM" id="SSF48371">
    <property type="entry name" value="ARM repeat"/>
    <property type="match status" value="1"/>
</dbReference>
<feature type="domain" description="TOG" evidence="2">
    <location>
        <begin position="1"/>
        <end position="240"/>
    </location>
</feature>
<feature type="region of interest" description="Disordered" evidence="1">
    <location>
        <begin position="729"/>
        <end position="788"/>
    </location>
</feature>
<reference evidence="3 4" key="1">
    <citation type="journal article" date="2022" name="bioRxiv">
        <title>Genomics of Preaxostyla Flagellates Illuminates Evolutionary Transitions and the Path Towards Mitochondrial Loss.</title>
        <authorList>
            <person name="Novak L.V.F."/>
            <person name="Treitli S.C."/>
            <person name="Pyrih J."/>
            <person name="Halakuc P."/>
            <person name="Pipaliya S.V."/>
            <person name="Vacek V."/>
            <person name="Brzon O."/>
            <person name="Soukal P."/>
            <person name="Eme L."/>
            <person name="Dacks J.B."/>
            <person name="Karnkowska A."/>
            <person name="Elias M."/>
            <person name="Hampl V."/>
        </authorList>
    </citation>
    <scope>NUCLEOTIDE SEQUENCE [LARGE SCALE GENOMIC DNA]</scope>
    <source>
        <strain evidence="3">NAU3</strain>
        <tissue evidence="3">Gut</tissue>
    </source>
</reference>
<name>A0ABQ9XRR4_9EUKA</name>
<dbReference type="InterPro" id="IPR016024">
    <property type="entry name" value="ARM-type_fold"/>
</dbReference>
<comment type="caution">
    <text evidence="3">The sequence shown here is derived from an EMBL/GenBank/DDBJ whole genome shotgun (WGS) entry which is preliminary data.</text>
</comment>
<dbReference type="Gene3D" id="1.25.10.10">
    <property type="entry name" value="Leucine-rich Repeat Variant"/>
    <property type="match status" value="3"/>
</dbReference>
<accession>A0ABQ9XRR4</accession>
<feature type="compositionally biased region" description="Polar residues" evidence="1">
    <location>
        <begin position="246"/>
        <end position="275"/>
    </location>
</feature>